<reference evidence="1 2" key="1">
    <citation type="journal article" date="2017" name="DNA Res.">
        <title>Complete genome sequence and expression profile of the commercial lytic enzyme producer Lysobacter enzymogenes M497-1.</title>
        <authorList>
            <person name="Takami H."/>
            <person name="Toyoda A."/>
            <person name="Uchiyama I."/>
            <person name="Itoh T."/>
            <person name="Takaki Y."/>
            <person name="Arai W."/>
            <person name="Nishi S."/>
            <person name="Kawai M."/>
            <person name="Shinya K."/>
            <person name="Ikeda H."/>
        </authorList>
    </citation>
    <scope>NUCLEOTIDE SEQUENCE [LARGE SCALE GENOMIC DNA]</scope>
    <source>
        <strain evidence="1 2">M497-1</strain>
    </source>
</reference>
<dbReference type="GeneID" id="83066694"/>
<dbReference type="RefSeq" id="WP_145959995.1">
    <property type="nucleotide sequence ID" value="NZ_AP014940.1"/>
</dbReference>
<organism evidence="1 2">
    <name type="scientific">Lysobacter enzymogenes</name>
    <dbReference type="NCBI Taxonomy" id="69"/>
    <lineage>
        <taxon>Bacteria</taxon>
        <taxon>Pseudomonadati</taxon>
        <taxon>Pseudomonadota</taxon>
        <taxon>Gammaproteobacteria</taxon>
        <taxon>Lysobacterales</taxon>
        <taxon>Lysobacteraceae</taxon>
        <taxon>Lysobacter</taxon>
    </lineage>
</organism>
<protein>
    <submittedName>
        <fullName evidence="1">Uncharacterized protein</fullName>
    </submittedName>
</protein>
<accession>A0AAU9ARS3</accession>
<dbReference type="KEGG" id="lem:LEN_1409"/>
<dbReference type="AlphaFoldDB" id="A0AAU9ARS3"/>
<name>A0AAU9ARS3_LYSEN</name>
<gene>
    <name evidence="1" type="ORF">LEN_1409</name>
</gene>
<sequence>MNTTDGKVEFYKSETFSRDGKWGWFYFEVREQEIVRHATVIGGTYRWADWQGSSHADYMFTEAPDFDEPSEEEKSITKEEFQSIWIEAGGPKEFREGPPGF</sequence>
<evidence type="ECO:0000313" key="2">
    <source>
        <dbReference type="Proteomes" id="UP000218824"/>
    </source>
</evidence>
<dbReference type="Proteomes" id="UP000218824">
    <property type="component" value="Chromosome"/>
</dbReference>
<evidence type="ECO:0000313" key="1">
    <source>
        <dbReference type="EMBL" id="BAV96896.1"/>
    </source>
</evidence>
<dbReference type="EMBL" id="AP014940">
    <property type="protein sequence ID" value="BAV96896.1"/>
    <property type="molecule type" value="Genomic_DNA"/>
</dbReference>
<proteinExistence type="predicted"/>